<evidence type="ECO:0000313" key="3">
    <source>
        <dbReference type="Proteomes" id="UP000181884"/>
    </source>
</evidence>
<dbReference type="Gene3D" id="2.40.50.480">
    <property type="match status" value="1"/>
</dbReference>
<gene>
    <name evidence="2" type="ORF">RU97_GL001794</name>
</gene>
<keyword evidence="1" id="KW-0812">Transmembrane</keyword>
<name>A0A1L8RF85_9ENTE</name>
<dbReference type="EMBL" id="JXKH01000004">
    <property type="protein sequence ID" value="OJG18397.1"/>
    <property type="molecule type" value="Genomic_DNA"/>
</dbReference>
<evidence type="ECO:0008006" key="4">
    <source>
        <dbReference type="Google" id="ProtNLM"/>
    </source>
</evidence>
<dbReference type="Proteomes" id="UP000181884">
    <property type="component" value="Unassembled WGS sequence"/>
</dbReference>
<evidence type="ECO:0000256" key="1">
    <source>
        <dbReference type="SAM" id="Phobius"/>
    </source>
</evidence>
<dbReference type="SUPFAM" id="SSF159121">
    <property type="entry name" value="BC4932-like"/>
    <property type="match status" value="1"/>
</dbReference>
<dbReference type="PANTHER" id="PTHR36433:SF2">
    <property type="entry name" value="YXEA FAMILY PROTEIN"/>
    <property type="match status" value="1"/>
</dbReference>
<comment type="caution">
    <text evidence="2">The sequence shown here is derived from an EMBL/GenBank/DDBJ whole genome shotgun (WGS) entry which is preliminary data.</text>
</comment>
<evidence type="ECO:0000313" key="2">
    <source>
        <dbReference type="EMBL" id="OJG18397.1"/>
    </source>
</evidence>
<proteinExistence type="predicted"/>
<accession>A0A1L8RF85</accession>
<dbReference type="AlphaFoldDB" id="A0A1L8RF85"/>
<sequence length="123" mass="14002">MNNMKKAILIILGLIVVGGGAGGYFWYQDNYGGDSYYTKITTTPEQHMEKDDSGKDFPFYTYEDQPAYDEKGTEKDIELHEGRDKPLRLDAYLKLLVNDKKGVISWEEVNEKDVPKAALAKMN</sequence>
<dbReference type="STRING" id="214095.RU97_GL001794"/>
<organism evidence="2 3">
    <name type="scientific">Enterococcus canis</name>
    <dbReference type="NCBI Taxonomy" id="214095"/>
    <lineage>
        <taxon>Bacteria</taxon>
        <taxon>Bacillati</taxon>
        <taxon>Bacillota</taxon>
        <taxon>Bacilli</taxon>
        <taxon>Lactobacillales</taxon>
        <taxon>Enterococcaceae</taxon>
        <taxon>Enterococcus</taxon>
    </lineage>
</organism>
<feature type="transmembrane region" description="Helical" evidence="1">
    <location>
        <begin position="7"/>
        <end position="27"/>
    </location>
</feature>
<dbReference type="InterPro" id="IPR006542">
    <property type="entry name" value="DUF1093"/>
</dbReference>
<dbReference type="Pfam" id="PF06486">
    <property type="entry name" value="DUF1093"/>
    <property type="match status" value="1"/>
</dbReference>
<keyword evidence="1" id="KW-0472">Membrane</keyword>
<dbReference type="NCBIfam" id="TIGR01655">
    <property type="entry name" value="yxeA_fam"/>
    <property type="match status" value="1"/>
</dbReference>
<protein>
    <recommendedName>
        <fullName evidence="4">YxeA family protein</fullName>
    </recommendedName>
</protein>
<dbReference type="PANTHER" id="PTHR36433">
    <property type="entry name" value="HYPOTHETICAL CYTOSOLIC PROTEIN"/>
    <property type="match status" value="1"/>
</dbReference>
<dbReference type="InterPro" id="IPR036166">
    <property type="entry name" value="YxeA-like_sf"/>
</dbReference>
<keyword evidence="1" id="KW-1133">Transmembrane helix</keyword>
<keyword evidence="3" id="KW-1185">Reference proteome</keyword>
<reference evidence="2 3" key="1">
    <citation type="submission" date="2014-12" db="EMBL/GenBank/DDBJ databases">
        <title>Draft genome sequences of 29 type strains of Enterococci.</title>
        <authorList>
            <person name="Zhong Z."/>
            <person name="Sun Z."/>
            <person name="Liu W."/>
            <person name="Zhang W."/>
            <person name="Zhang H."/>
        </authorList>
    </citation>
    <scope>NUCLEOTIDE SEQUENCE [LARGE SCALE GENOMIC DNA]</scope>
    <source>
        <strain evidence="2 3">DSM 17029</strain>
    </source>
</reference>